<sequence length="288" mass="33050">MSETGIPTLEAFLASSKNNTDIELNDEPCAICLEPLVILVEENRPLVLPTLSCSAGHNYHYHCLHMELVDMQPEDEPKDRCPTCRRRLFANLECIREVYSWFVTRCMVWKMVWAPQSTSEPAIPSLEQRETQSLVLPKSENDTKVVYFPPSKMTMRKLEVWQVDSYAMFPDPNTYNKAASAWFTALIVAQCDNADEYTKCMDKAESLTEWVCELEDDQVFFIEETLADKERELEEMRVDDNEGSLQSRQRTQSLFGEPLHILNAVILKSLRGWLLNLGSATFSADLSF</sequence>
<reference evidence="3" key="1">
    <citation type="submission" date="2020-04" db="EMBL/GenBank/DDBJ databases">
        <title>Genome Assembly and Annotation of Botryosphaeria dothidea sdau 11-99, a Latent Pathogen of Apple Fruit Ring Rot in China.</title>
        <authorList>
            <person name="Yu C."/>
            <person name="Diao Y."/>
            <person name="Lu Q."/>
            <person name="Zhao J."/>
            <person name="Cui S."/>
            <person name="Peng C."/>
            <person name="He B."/>
            <person name="Liu H."/>
        </authorList>
    </citation>
    <scope>NUCLEOTIDE SEQUENCE [LARGE SCALE GENOMIC DNA]</scope>
    <source>
        <strain evidence="3">Sdau11-99</strain>
    </source>
</reference>
<accession>A0A8H4IMY3</accession>
<keyword evidence="1" id="KW-0863">Zinc-finger</keyword>
<protein>
    <recommendedName>
        <fullName evidence="2">RING-type domain-containing protein</fullName>
    </recommendedName>
</protein>
<dbReference type="Proteomes" id="UP000572817">
    <property type="component" value="Unassembled WGS sequence"/>
</dbReference>
<dbReference type="GO" id="GO:0008270">
    <property type="term" value="F:zinc ion binding"/>
    <property type="evidence" value="ECO:0007669"/>
    <property type="project" value="UniProtKB-KW"/>
</dbReference>
<evidence type="ECO:0000313" key="3">
    <source>
        <dbReference type="EMBL" id="KAF4304206.1"/>
    </source>
</evidence>
<comment type="caution">
    <text evidence="3">The sequence shown here is derived from an EMBL/GenBank/DDBJ whole genome shotgun (WGS) entry which is preliminary data.</text>
</comment>
<keyword evidence="1" id="KW-0862">Zinc</keyword>
<dbReference type="SUPFAM" id="SSF57850">
    <property type="entry name" value="RING/U-box"/>
    <property type="match status" value="1"/>
</dbReference>
<evidence type="ECO:0000256" key="1">
    <source>
        <dbReference type="PROSITE-ProRule" id="PRU00175"/>
    </source>
</evidence>
<evidence type="ECO:0000259" key="2">
    <source>
        <dbReference type="PROSITE" id="PS50089"/>
    </source>
</evidence>
<dbReference type="AlphaFoldDB" id="A0A8H4IMY3"/>
<organism evidence="3 4">
    <name type="scientific">Botryosphaeria dothidea</name>
    <dbReference type="NCBI Taxonomy" id="55169"/>
    <lineage>
        <taxon>Eukaryota</taxon>
        <taxon>Fungi</taxon>
        <taxon>Dikarya</taxon>
        <taxon>Ascomycota</taxon>
        <taxon>Pezizomycotina</taxon>
        <taxon>Dothideomycetes</taxon>
        <taxon>Dothideomycetes incertae sedis</taxon>
        <taxon>Botryosphaeriales</taxon>
        <taxon>Botryosphaeriaceae</taxon>
        <taxon>Botryosphaeria</taxon>
    </lineage>
</organism>
<dbReference type="Gene3D" id="3.30.40.10">
    <property type="entry name" value="Zinc/RING finger domain, C3HC4 (zinc finger)"/>
    <property type="match status" value="1"/>
</dbReference>
<feature type="domain" description="RING-type" evidence="2">
    <location>
        <begin position="29"/>
        <end position="85"/>
    </location>
</feature>
<gene>
    <name evidence="3" type="ORF">GTA08_BOTSDO08428</name>
</gene>
<dbReference type="InterPro" id="IPR013083">
    <property type="entry name" value="Znf_RING/FYVE/PHD"/>
</dbReference>
<dbReference type="InterPro" id="IPR001841">
    <property type="entry name" value="Znf_RING"/>
</dbReference>
<dbReference type="EMBL" id="WWBZ02000051">
    <property type="protein sequence ID" value="KAF4304206.1"/>
    <property type="molecule type" value="Genomic_DNA"/>
</dbReference>
<keyword evidence="4" id="KW-1185">Reference proteome</keyword>
<dbReference type="PROSITE" id="PS50089">
    <property type="entry name" value="ZF_RING_2"/>
    <property type="match status" value="1"/>
</dbReference>
<proteinExistence type="predicted"/>
<name>A0A8H4IMY3_9PEZI</name>
<keyword evidence="1" id="KW-0479">Metal-binding</keyword>
<evidence type="ECO:0000313" key="4">
    <source>
        <dbReference type="Proteomes" id="UP000572817"/>
    </source>
</evidence>
<dbReference type="SMART" id="SM00184">
    <property type="entry name" value="RING"/>
    <property type="match status" value="1"/>
</dbReference>